<organism evidence="1 2">
    <name type="scientific">Methanolobus profundi</name>
    <dbReference type="NCBI Taxonomy" id="487685"/>
    <lineage>
        <taxon>Archaea</taxon>
        <taxon>Methanobacteriati</taxon>
        <taxon>Methanobacteriota</taxon>
        <taxon>Stenosarchaea group</taxon>
        <taxon>Methanomicrobia</taxon>
        <taxon>Methanosarcinales</taxon>
        <taxon>Methanosarcinaceae</taxon>
        <taxon>Methanolobus</taxon>
    </lineage>
</organism>
<keyword evidence="2" id="KW-1185">Reference proteome</keyword>
<dbReference type="Proteomes" id="UP000198535">
    <property type="component" value="Unassembled WGS sequence"/>
</dbReference>
<proteinExistence type="predicted"/>
<reference evidence="2" key="1">
    <citation type="submission" date="2016-10" db="EMBL/GenBank/DDBJ databases">
        <authorList>
            <person name="Varghese N."/>
            <person name="Submissions S."/>
        </authorList>
    </citation>
    <scope>NUCLEOTIDE SEQUENCE [LARGE SCALE GENOMIC DNA]</scope>
    <source>
        <strain evidence="2">Mob M</strain>
    </source>
</reference>
<name>A0A1I4SCA1_9EURY</name>
<keyword evidence="1" id="KW-0378">Hydrolase</keyword>
<dbReference type="GO" id="GO:0016787">
    <property type="term" value="F:hydrolase activity"/>
    <property type="evidence" value="ECO:0007669"/>
    <property type="project" value="UniProtKB-KW"/>
</dbReference>
<dbReference type="InterPro" id="IPR036412">
    <property type="entry name" value="HAD-like_sf"/>
</dbReference>
<dbReference type="AlphaFoldDB" id="A0A1I4SCA1"/>
<dbReference type="Gene3D" id="3.40.50.1000">
    <property type="entry name" value="HAD superfamily/HAD-like"/>
    <property type="match status" value="1"/>
</dbReference>
<protein>
    <submittedName>
        <fullName evidence="1">Haloacid dehalogenase-like hydrolase</fullName>
    </submittedName>
</protein>
<evidence type="ECO:0000313" key="2">
    <source>
        <dbReference type="Proteomes" id="UP000198535"/>
    </source>
</evidence>
<dbReference type="STRING" id="487685.SAMN04488696_1892"/>
<dbReference type="Pfam" id="PF08282">
    <property type="entry name" value="Hydrolase_3"/>
    <property type="match status" value="1"/>
</dbReference>
<dbReference type="SUPFAM" id="SSF56784">
    <property type="entry name" value="HAD-like"/>
    <property type="match status" value="1"/>
</dbReference>
<accession>A0A1I4SCA1</accession>
<dbReference type="RefSeq" id="WP_143072329.1">
    <property type="nucleotide sequence ID" value="NZ_FOUJ01000003.1"/>
</dbReference>
<dbReference type="OrthoDB" id="120822at2157"/>
<gene>
    <name evidence="1" type="ORF">SAMN04488696_1892</name>
</gene>
<sequence length="68" mass="7502">MQYIVFTDQDGTLVDHDTDSYEAALPAIGMLKEKGIPLVFCTSKTKAEIEVYVDELDTGHPFISGCFS</sequence>
<dbReference type="EMBL" id="FOUJ01000003">
    <property type="protein sequence ID" value="SFM62102.1"/>
    <property type="molecule type" value="Genomic_DNA"/>
</dbReference>
<evidence type="ECO:0000313" key="1">
    <source>
        <dbReference type="EMBL" id="SFM62102.1"/>
    </source>
</evidence>
<dbReference type="InterPro" id="IPR023214">
    <property type="entry name" value="HAD_sf"/>
</dbReference>